<evidence type="ECO:0000313" key="2">
    <source>
        <dbReference type="Proteomes" id="UP000254938"/>
    </source>
</evidence>
<dbReference type="EMBL" id="UGKQ01000006">
    <property type="protein sequence ID" value="STS78742.1"/>
    <property type="molecule type" value="Genomic_DNA"/>
</dbReference>
<protein>
    <submittedName>
        <fullName evidence="1">Tail length tape measure protein</fullName>
    </submittedName>
</protein>
<gene>
    <name evidence="1" type="ORF">NCTC9140_00376</name>
</gene>
<organism evidence="1 2">
    <name type="scientific">Klebsiella pneumoniae</name>
    <dbReference type="NCBI Taxonomy" id="573"/>
    <lineage>
        <taxon>Bacteria</taxon>
        <taxon>Pseudomonadati</taxon>
        <taxon>Pseudomonadota</taxon>
        <taxon>Gammaproteobacteria</taxon>
        <taxon>Enterobacterales</taxon>
        <taxon>Enterobacteriaceae</taxon>
        <taxon>Klebsiella/Raoultella group</taxon>
        <taxon>Klebsiella</taxon>
        <taxon>Klebsiella pneumoniae complex</taxon>
    </lineage>
</organism>
<evidence type="ECO:0000313" key="1">
    <source>
        <dbReference type="EMBL" id="STS78742.1"/>
    </source>
</evidence>
<dbReference type="Proteomes" id="UP000254938">
    <property type="component" value="Unassembled WGS sequence"/>
</dbReference>
<sequence length="66" mass="6765">MPPTNSISNNLTNVLTGAASFKDGMSNIFSSLGETVIKTLIQMATQALITKAIMASFGGGAGGLFR</sequence>
<proteinExistence type="predicted"/>
<name>A0A377TGE8_KLEPN</name>
<reference evidence="1 2" key="1">
    <citation type="submission" date="2018-06" db="EMBL/GenBank/DDBJ databases">
        <authorList>
            <consortium name="Pathogen Informatics"/>
            <person name="Doyle S."/>
        </authorList>
    </citation>
    <scope>NUCLEOTIDE SEQUENCE [LARGE SCALE GENOMIC DNA]</scope>
    <source>
        <strain evidence="1 2">NCTC9140</strain>
    </source>
</reference>
<accession>A0A377TGE8</accession>
<dbReference type="AlphaFoldDB" id="A0A377TGE8"/>